<accession>A0A9Q1E6S8</accession>
<dbReference type="InterPro" id="IPR051877">
    <property type="entry name" value="Centriole_BasalBody_StrucProt"/>
</dbReference>
<dbReference type="EMBL" id="JAINUF010000024">
    <property type="protein sequence ID" value="KAJ8333303.1"/>
    <property type="molecule type" value="Genomic_DNA"/>
</dbReference>
<keyword evidence="2" id="KW-0963">Cytoplasm</keyword>
<protein>
    <submittedName>
        <fullName evidence="6">Uncharacterized protein</fullName>
    </submittedName>
</protein>
<proteinExistence type="inferred from homology"/>
<evidence type="ECO:0000256" key="2">
    <source>
        <dbReference type="ARBA" id="ARBA00022490"/>
    </source>
</evidence>
<feature type="region of interest" description="Disordered" evidence="5">
    <location>
        <begin position="181"/>
        <end position="224"/>
    </location>
</feature>
<comment type="caution">
    <text evidence="6">The sequence shown here is derived from an EMBL/GenBank/DDBJ whole genome shotgun (WGS) entry which is preliminary data.</text>
</comment>
<dbReference type="Proteomes" id="UP001152622">
    <property type="component" value="Chromosome 24"/>
</dbReference>
<dbReference type="AlphaFoldDB" id="A0A9Q1E6S8"/>
<feature type="compositionally biased region" description="Basic and acidic residues" evidence="5">
    <location>
        <begin position="209"/>
        <end position="218"/>
    </location>
</feature>
<reference evidence="6" key="1">
    <citation type="journal article" date="2023" name="Science">
        <title>Genome structures resolve the early diversification of teleost fishes.</title>
        <authorList>
            <person name="Parey E."/>
            <person name="Louis A."/>
            <person name="Montfort J."/>
            <person name="Bouchez O."/>
            <person name="Roques C."/>
            <person name="Iampietro C."/>
            <person name="Lluch J."/>
            <person name="Castinel A."/>
            <person name="Donnadieu C."/>
            <person name="Desvignes T."/>
            <person name="Floi Bucao C."/>
            <person name="Jouanno E."/>
            <person name="Wen M."/>
            <person name="Mejri S."/>
            <person name="Dirks R."/>
            <person name="Jansen H."/>
            <person name="Henkel C."/>
            <person name="Chen W.J."/>
            <person name="Zahm M."/>
            <person name="Cabau C."/>
            <person name="Klopp C."/>
            <person name="Thompson A.W."/>
            <person name="Robinson-Rechavi M."/>
            <person name="Braasch I."/>
            <person name="Lecointre G."/>
            <person name="Bobe J."/>
            <person name="Postlethwait J.H."/>
            <person name="Berthelot C."/>
            <person name="Roest Crollius H."/>
            <person name="Guiguen Y."/>
        </authorList>
    </citation>
    <scope>NUCLEOTIDE SEQUENCE</scope>
    <source>
        <strain evidence="6">WJC10195</strain>
    </source>
</reference>
<evidence type="ECO:0000256" key="3">
    <source>
        <dbReference type="ARBA" id="ARBA00023212"/>
    </source>
</evidence>
<evidence type="ECO:0000256" key="4">
    <source>
        <dbReference type="ARBA" id="ARBA00038123"/>
    </source>
</evidence>
<dbReference type="PANTHER" id="PTHR20544:SF0">
    <property type="entry name" value="NUCLEOPROTEIN TPR_MLP1 DOMAIN-CONTAINING PROTEIN"/>
    <property type="match status" value="1"/>
</dbReference>
<dbReference type="GO" id="GO:0005814">
    <property type="term" value="C:centriole"/>
    <property type="evidence" value="ECO:0007669"/>
    <property type="project" value="UniProtKB-SubCell"/>
</dbReference>
<evidence type="ECO:0000256" key="5">
    <source>
        <dbReference type="SAM" id="MobiDB-lite"/>
    </source>
</evidence>
<evidence type="ECO:0000313" key="6">
    <source>
        <dbReference type="EMBL" id="KAJ8333303.1"/>
    </source>
</evidence>
<name>A0A9Q1E6S8_SYNKA</name>
<keyword evidence="3" id="KW-0206">Cytoskeleton</keyword>
<organism evidence="6 7">
    <name type="scientific">Synaphobranchus kaupii</name>
    <name type="common">Kaup's arrowtooth eel</name>
    <dbReference type="NCBI Taxonomy" id="118154"/>
    <lineage>
        <taxon>Eukaryota</taxon>
        <taxon>Metazoa</taxon>
        <taxon>Chordata</taxon>
        <taxon>Craniata</taxon>
        <taxon>Vertebrata</taxon>
        <taxon>Euteleostomi</taxon>
        <taxon>Actinopterygii</taxon>
        <taxon>Neopterygii</taxon>
        <taxon>Teleostei</taxon>
        <taxon>Anguilliformes</taxon>
        <taxon>Synaphobranchidae</taxon>
        <taxon>Synaphobranchus</taxon>
    </lineage>
</organism>
<sequence>MSAQQAYEAQGSSMVRSLSRLEEELQLANKERGSALADLASVRELCVKLDSNKEMTSRQLTSKSMELERVVGELEDVRSEAELLKKQLWNERLAVRNLETLLSSNREKEFETHLSASERQSELKLLRDRLTLAENKAVTQGREVSQLRGKVSQLQTELDVIKRQLTKERFERERAVQEMRRQGVSFSSLRSSSPLSSSLSPRPPSPERSILRTPERLSPRTKQSSNHIIKFADDTTVIGLISSNNESAYSQEVSDLCKVDSELLNKGPLKCRIVLLISLCGDSRRPRSNTT</sequence>
<gene>
    <name evidence="6" type="ORF">SKAU_G00421990</name>
</gene>
<dbReference type="OrthoDB" id="10254663at2759"/>
<comment type="subcellular location">
    <subcellularLocation>
        <location evidence="1">Cytoplasm</location>
        <location evidence="1">Cytoskeleton</location>
        <location evidence="1">Microtubule organizing center</location>
        <location evidence="1">Centrosome</location>
        <location evidence="1">Centriole</location>
    </subcellularLocation>
</comment>
<feature type="compositionally biased region" description="Low complexity" evidence="5">
    <location>
        <begin position="185"/>
        <end position="200"/>
    </location>
</feature>
<evidence type="ECO:0000256" key="1">
    <source>
        <dbReference type="ARBA" id="ARBA00004114"/>
    </source>
</evidence>
<dbReference type="PANTHER" id="PTHR20544">
    <property type="entry name" value="CENTROSOMAL PROTEIN CEP135"/>
    <property type="match status" value="1"/>
</dbReference>
<evidence type="ECO:0000313" key="7">
    <source>
        <dbReference type="Proteomes" id="UP001152622"/>
    </source>
</evidence>
<comment type="similarity">
    <text evidence="4">Belongs to the CEP135/TSGA10 family.</text>
</comment>
<keyword evidence="7" id="KW-1185">Reference proteome</keyword>